<comment type="catalytic activity">
    <reaction evidence="9">
        <text>adenosine(37) in tRNA + dimethylallyl diphosphate = N(6)-dimethylallyladenosine(37) in tRNA + diphosphate</text>
        <dbReference type="Rhea" id="RHEA:26482"/>
        <dbReference type="Rhea" id="RHEA-COMP:10162"/>
        <dbReference type="Rhea" id="RHEA-COMP:10375"/>
        <dbReference type="ChEBI" id="CHEBI:33019"/>
        <dbReference type="ChEBI" id="CHEBI:57623"/>
        <dbReference type="ChEBI" id="CHEBI:74411"/>
        <dbReference type="ChEBI" id="CHEBI:74415"/>
        <dbReference type="EC" id="2.5.1.75"/>
    </reaction>
</comment>
<keyword evidence="7" id="KW-0067">ATP-binding</keyword>
<dbReference type="PANTHER" id="PTHR11088">
    <property type="entry name" value="TRNA DIMETHYLALLYLTRANSFERASE"/>
    <property type="match status" value="1"/>
</dbReference>
<dbReference type="EC" id="2.5.1.75" evidence="3"/>
<dbReference type="Pfam" id="PF01715">
    <property type="entry name" value="IPPT"/>
    <property type="match status" value="1"/>
</dbReference>
<dbReference type="PANTHER" id="PTHR11088:SF60">
    <property type="entry name" value="TRNA DIMETHYLALLYLTRANSFERASE"/>
    <property type="match status" value="1"/>
</dbReference>
<keyword evidence="6" id="KW-0547">Nucleotide-binding</keyword>
<reference evidence="10" key="1">
    <citation type="submission" date="2018-05" db="EMBL/GenBank/DDBJ databases">
        <authorList>
            <person name="Lanie J.A."/>
            <person name="Ng W.-L."/>
            <person name="Kazmierczak K.M."/>
            <person name="Andrzejewski T.M."/>
            <person name="Davidsen T.M."/>
            <person name="Wayne K.J."/>
            <person name="Tettelin H."/>
            <person name="Glass J.I."/>
            <person name="Rusch D."/>
            <person name="Podicherti R."/>
            <person name="Tsui H.-C.T."/>
            <person name="Winkler M.E."/>
        </authorList>
    </citation>
    <scope>NUCLEOTIDE SEQUENCE</scope>
</reference>
<dbReference type="NCBIfam" id="TIGR00174">
    <property type="entry name" value="miaA"/>
    <property type="match status" value="1"/>
</dbReference>
<accession>A0A381P583</accession>
<keyword evidence="8" id="KW-0460">Magnesium</keyword>
<evidence type="ECO:0000256" key="4">
    <source>
        <dbReference type="ARBA" id="ARBA00022679"/>
    </source>
</evidence>
<evidence type="ECO:0000256" key="3">
    <source>
        <dbReference type="ARBA" id="ARBA00012665"/>
    </source>
</evidence>
<dbReference type="GO" id="GO:0052381">
    <property type="term" value="F:tRNA dimethylallyltransferase activity"/>
    <property type="evidence" value="ECO:0007669"/>
    <property type="project" value="UniProtKB-EC"/>
</dbReference>
<dbReference type="InterPro" id="IPR027417">
    <property type="entry name" value="P-loop_NTPase"/>
</dbReference>
<dbReference type="GO" id="GO:0005524">
    <property type="term" value="F:ATP binding"/>
    <property type="evidence" value="ECO:0007669"/>
    <property type="project" value="UniProtKB-KW"/>
</dbReference>
<dbReference type="GO" id="GO:0006400">
    <property type="term" value="P:tRNA modification"/>
    <property type="evidence" value="ECO:0007669"/>
    <property type="project" value="TreeGrafter"/>
</dbReference>
<comment type="similarity">
    <text evidence="2">Belongs to the IPP transferase family.</text>
</comment>
<evidence type="ECO:0000256" key="1">
    <source>
        <dbReference type="ARBA" id="ARBA00001946"/>
    </source>
</evidence>
<dbReference type="EMBL" id="UINC01000821">
    <property type="protein sequence ID" value="SUZ61714.1"/>
    <property type="molecule type" value="Genomic_DNA"/>
</dbReference>
<evidence type="ECO:0000256" key="2">
    <source>
        <dbReference type="ARBA" id="ARBA00005842"/>
    </source>
</evidence>
<sequence length="310" mass="34466">MAITGPTTSGKTQLSIAVAEALDGEIICMDSRQVYRGMDIGTDKVSPEHRHRVPHHGLDLRNPDEFYSAGQFGRDAHYYIEEISGRGRVPLLVGGTGLFLRSLTHPIFKQPDIDVARLQALRGFMAKRPRAELERWVGALDSGRAEFAQEGGPQRLGRTIEVALLTGRSLSWWHSQGTSDREPLNGLIVVLDKDREELDRRIDARVTRMAAEGLVEEVSGLLEKGYGPEDPGMSGTGYREVAAYLGGDMTLEEALGQMRSQTRQYARRQLTWFRHQLPDDAMHVDTSRSLDAQAADVVAAWKTKERSIDG</sequence>
<dbReference type="InterPro" id="IPR018022">
    <property type="entry name" value="IPT"/>
</dbReference>
<keyword evidence="4" id="KW-0808">Transferase</keyword>
<evidence type="ECO:0000256" key="5">
    <source>
        <dbReference type="ARBA" id="ARBA00022694"/>
    </source>
</evidence>
<dbReference type="InterPro" id="IPR039657">
    <property type="entry name" value="Dimethylallyltransferase"/>
</dbReference>
<comment type="cofactor">
    <cofactor evidence="1">
        <name>Mg(2+)</name>
        <dbReference type="ChEBI" id="CHEBI:18420"/>
    </cofactor>
</comment>
<dbReference type="SUPFAM" id="SSF52540">
    <property type="entry name" value="P-loop containing nucleoside triphosphate hydrolases"/>
    <property type="match status" value="2"/>
</dbReference>
<evidence type="ECO:0000256" key="8">
    <source>
        <dbReference type="ARBA" id="ARBA00022842"/>
    </source>
</evidence>
<evidence type="ECO:0000313" key="10">
    <source>
        <dbReference type="EMBL" id="SUZ61714.1"/>
    </source>
</evidence>
<proteinExistence type="inferred from homology"/>
<gene>
    <name evidence="10" type="ORF">METZ01_LOCUS14568</name>
</gene>
<dbReference type="Gene3D" id="3.40.50.300">
    <property type="entry name" value="P-loop containing nucleotide triphosphate hydrolases"/>
    <property type="match status" value="1"/>
</dbReference>
<evidence type="ECO:0000256" key="7">
    <source>
        <dbReference type="ARBA" id="ARBA00022840"/>
    </source>
</evidence>
<keyword evidence="5" id="KW-0819">tRNA processing</keyword>
<evidence type="ECO:0000256" key="9">
    <source>
        <dbReference type="ARBA" id="ARBA00049563"/>
    </source>
</evidence>
<organism evidence="10">
    <name type="scientific">marine metagenome</name>
    <dbReference type="NCBI Taxonomy" id="408172"/>
    <lineage>
        <taxon>unclassified sequences</taxon>
        <taxon>metagenomes</taxon>
        <taxon>ecological metagenomes</taxon>
    </lineage>
</organism>
<protein>
    <recommendedName>
        <fullName evidence="3">tRNA dimethylallyltransferase</fullName>
        <ecNumber evidence="3">2.5.1.75</ecNumber>
    </recommendedName>
</protein>
<dbReference type="HAMAP" id="MF_00185">
    <property type="entry name" value="IPP_trans"/>
    <property type="match status" value="1"/>
</dbReference>
<name>A0A381P583_9ZZZZ</name>
<evidence type="ECO:0000256" key="6">
    <source>
        <dbReference type="ARBA" id="ARBA00022741"/>
    </source>
</evidence>
<dbReference type="AlphaFoldDB" id="A0A381P583"/>